<keyword evidence="3" id="KW-1185">Reference proteome</keyword>
<dbReference type="RefSeq" id="WP_132026065.1">
    <property type="nucleotide sequence ID" value="NZ_CP068564.1"/>
</dbReference>
<dbReference type="EMBL" id="SMAE01000002">
    <property type="protein sequence ID" value="TCS91313.1"/>
    <property type="molecule type" value="Genomic_DNA"/>
</dbReference>
<dbReference type="OrthoDB" id="1707228at2"/>
<dbReference type="Proteomes" id="UP000294567">
    <property type="component" value="Unassembled WGS sequence"/>
</dbReference>
<evidence type="ECO:0000313" key="3">
    <source>
        <dbReference type="Proteomes" id="UP000294567"/>
    </source>
</evidence>
<organism evidence="2 3">
    <name type="scientific">Keratinibaculum paraultunense</name>
    <dbReference type="NCBI Taxonomy" id="1278232"/>
    <lineage>
        <taxon>Bacteria</taxon>
        <taxon>Bacillati</taxon>
        <taxon>Bacillota</taxon>
        <taxon>Tissierellia</taxon>
        <taxon>Tissierellales</taxon>
        <taxon>Tepidimicrobiaceae</taxon>
        <taxon>Keratinibaculum</taxon>
    </lineage>
</organism>
<keyword evidence="2" id="KW-0449">Lipoprotein</keyword>
<dbReference type="AlphaFoldDB" id="A0A4R3L3X0"/>
<dbReference type="InterPro" id="IPR014247">
    <property type="entry name" value="Spore_lipoprot_YhcN/YlaJ"/>
</dbReference>
<gene>
    <name evidence="2" type="ORF">EDD65_102247</name>
</gene>
<proteinExistence type="predicted"/>
<feature type="chain" id="PRO_5038655943" evidence="1">
    <location>
        <begin position="24"/>
        <end position="200"/>
    </location>
</feature>
<feature type="signal peptide" evidence="1">
    <location>
        <begin position="1"/>
        <end position="23"/>
    </location>
</feature>
<keyword evidence="1" id="KW-0732">Signal</keyword>
<dbReference type="PROSITE" id="PS51257">
    <property type="entry name" value="PROKAR_LIPOPROTEIN"/>
    <property type="match status" value="1"/>
</dbReference>
<dbReference type="NCBIfam" id="TIGR02898">
    <property type="entry name" value="spore_YhcN_YlaJ"/>
    <property type="match status" value="1"/>
</dbReference>
<dbReference type="GO" id="GO:0030435">
    <property type="term" value="P:sporulation resulting in formation of a cellular spore"/>
    <property type="evidence" value="ECO:0007669"/>
    <property type="project" value="InterPro"/>
</dbReference>
<comment type="caution">
    <text evidence="2">The sequence shown here is derived from an EMBL/GenBank/DDBJ whole genome shotgun (WGS) entry which is preliminary data.</text>
</comment>
<reference evidence="2 3" key="1">
    <citation type="submission" date="2019-03" db="EMBL/GenBank/DDBJ databases">
        <title>Genomic Encyclopedia of Type Strains, Phase IV (KMG-IV): sequencing the most valuable type-strain genomes for metagenomic binning, comparative biology and taxonomic classification.</title>
        <authorList>
            <person name="Goeker M."/>
        </authorList>
    </citation>
    <scope>NUCLEOTIDE SEQUENCE [LARGE SCALE GENOMIC DNA]</scope>
    <source>
        <strain evidence="2 3">DSM 26752</strain>
    </source>
</reference>
<dbReference type="Pfam" id="PF09580">
    <property type="entry name" value="Spore_YhcN_YlaJ"/>
    <property type="match status" value="1"/>
</dbReference>
<protein>
    <submittedName>
        <fullName evidence="2">YhcN/YlaJ family sporulation lipoprotein</fullName>
    </submittedName>
</protein>
<evidence type="ECO:0000256" key="1">
    <source>
        <dbReference type="SAM" id="SignalP"/>
    </source>
</evidence>
<accession>A0A4R3L3X0</accession>
<name>A0A4R3L3X0_9FIRM</name>
<sequence>MKKNKFFILMFTLILIASTIGCTSNKFRQPIGTETKIGDNITKKGVKRDNVNTKGIVKKDINKDVRQNQVLPGPNTATDITKRNNLSTPDDMAKKAANIAEKITNLKEINSASVLISGNSCIVGVDIKNNIEGKMTTDLKQKIERIVRNTDNSIKYVSITADPDLYTRIRNMAADIANGRPISGFANEFEEILRRITPVK</sequence>
<evidence type="ECO:0000313" key="2">
    <source>
        <dbReference type="EMBL" id="TCS91313.1"/>
    </source>
</evidence>
<dbReference type="InterPro" id="IPR019076">
    <property type="entry name" value="Spore_lipoprot_YhcN/YlaJ-like"/>
</dbReference>